<dbReference type="STRING" id="75913.A0A0K0F4B4"/>
<dbReference type="AlphaFoldDB" id="A0A0K0F4B4"/>
<evidence type="ECO:0000313" key="2">
    <source>
        <dbReference type="Proteomes" id="UP000035680"/>
    </source>
</evidence>
<dbReference type="Pfam" id="PF10259">
    <property type="entry name" value="Rogdi_lz"/>
    <property type="match status" value="1"/>
</dbReference>
<dbReference type="WBParaSite" id="SVE_0365000.1">
    <property type="protein sequence ID" value="SVE_0365000.1"/>
    <property type="gene ID" value="SVE_0365000"/>
</dbReference>
<dbReference type="InterPro" id="IPR028241">
    <property type="entry name" value="RAVE2/Rogdi"/>
</dbReference>
<proteinExistence type="inferred from homology"/>
<keyword evidence="2" id="KW-1185">Reference proteome</keyword>
<name>A0A0K0F4B4_STRVS</name>
<comment type="similarity">
    <text evidence="1">Belongs to the rogdi family.</text>
</comment>
<reference evidence="2" key="1">
    <citation type="submission" date="2014-07" db="EMBL/GenBank/DDBJ databases">
        <authorList>
            <person name="Martin A.A"/>
            <person name="De Silva N."/>
        </authorList>
    </citation>
    <scope>NUCLEOTIDE SEQUENCE</scope>
</reference>
<sequence>MYEKSSIIKPHITPVPLYVELDHTKIEKECAWLQECKVEEVFKELEMIIREICKKLNISNKLGNKIFKGGPDDTSSTSNFACNQSEKHLLLPIHGPDQLRATIFLIGENVCQVEVSFKHNKSPGGIFRSNAISNIQWKLQQLQDTGNYCVKAHYLIIKILERVAEIRSNKQFGIESGKLINKTIEDVANYLTLARNSLTMPRKKSLMELDNFQPTKCFHPPLPQDYLLSVYISSNKLICASYQVTPKPNGGQQLIVSQAECVVPQFTDILYVLSVAYNQLTHLRNLIRVSLSSQSLDD</sequence>
<reference evidence="3" key="2">
    <citation type="submission" date="2015-08" db="UniProtKB">
        <authorList>
            <consortium name="WormBaseParasite"/>
        </authorList>
    </citation>
    <scope>IDENTIFICATION</scope>
</reference>
<evidence type="ECO:0000313" key="3">
    <source>
        <dbReference type="WBParaSite" id="SVE_0365000.1"/>
    </source>
</evidence>
<accession>A0A0K0F4B4</accession>
<dbReference type="PANTHER" id="PTHR13618:SF1">
    <property type="entry name" value="PROTEIN ROGDI HOMOLOG"/>
    <property type="match status" value="1"/>
</dbReference>
<dbReference type="Proteomes" id="UP000035680">
    <property type="component" value="Unassembled WGS sequence"/>
</dbReference>
<dbReference type="GO" id="GO:0043291">
    <property type="term" value="C:RAVE complex"/>
    <property type="evidence" value="ECO:0007669"/>
    <property type="project" value="TreeGrafter"/>
</dbReference>
<dbReference type="PANTHER" id="PTHR13618">
    <property type="entry name" value="LEUCINE ZIPPER CONTAINING TRANSCRIPTION FACTOR LZF1"/>
    <property type="match status" value="1"/>
</dbReference>
<evidence type="ECO:0000256" key="1">
    <source>
        <dbReference type="ARBA" id="ARBA00005535"/>
    </source>
</evidence>
<organism evidence="2 3">
    <name type="scientific">Strongyloides venezuelensis</name>
    <name type="common">Threadworm</name>
    <dbReference type="NCBI Taxonomy" id="75913"/>
    <lineage>
        <taxon>Eukaryota</taxon>
        <taxon>Metazoa</taxon>
        <taxon>Ecdysozoa</taxon>
        <taxon>Nematoda</taxon>
        <taxon>Chromadorea</taxon>
        <taxon>Rhabditida</taxon>
        <taxon>Tylenchina</taxon>
        <taxon>Panagrolaimomorpha</taxon>
        <taxon>Strongyloidoidea</taxon>
        <taxon>Strongyloididae</taxon>
        <taxon>Strongyloides</taxon>
    </lineage>
</organism>
<protein>
    <submittedName>
        <fullName evidence="3">Protein rogdi homolog (inferred by orthology to a C. elegans protein)</fullName>
    </submittedName>
</protein>